<dbReference type="Gene3D" id="1.25.40.10">
    <property type="entry name" value="Tetratricopeptide repeat domain"/>
    <property type="match status" value="4"/>
</dbReference>
<feature type="domain" description="PROP1-like PPR" evidence="4">
    <location>
        <begin position="450"/>
        <end position="598"/>
    </location>
</feature>
<evidence type="ECO:0000256" key="3">
    <source>
        <dbReference type="SAM" id="MobiDB-lite"/>
    </source>
</evidence>
<dbReference type="Pfam" id="PF13812">
    <property type="entry name" value="PPR_3"/>
    <property type="match status" value="1"/>
</dbReference>
<feature type="compositionally biased region" description="Low complexity" evidence="3">
    <location>
        <begin position="33"/>
        <end position="44"/>
    </location>
</feature>
<sequence>MRPSTTQNLVSLFRSAAGLASRRSAAAKKKKPSSASASPGTAKKCPTSSSPLADDADLKKHLSSITFSSSSSSGSVNLHLKQYKAPLSSKISNSTGTTLHAIVSDSLNADGRRGGDDKSAELLSNDASSLLRDEMDLDWDDDHEGKQSFGLAISSSILSKMTNDSISVQRKNIPRVRNHNWVYKNTHCNRFAKLVKMCGTMLGSEATIEIFGRLGTKTGLNEYNALIRICMEKARSTNDEDVSLEQIYKAYQIFKLVKERGFKIEEEMYGQFLMYLVDYGMVDEFFFFHEIIRDKNLDSLPRLAYYEMLLWMRVKNEEKVQELLGSVTANEAEEKSLFQECYNYLAERLLMALCEGDRREDFLMLLDKIDITKVSPVASIQRVFRALGEHLLEPHAERFLLALKRSDIGAENISNFIHEYAVSIPNLAVEDIVIKFRKLHTKFEVLPTSTQYEKLVRYCSEFFKVHEALCVVDDACESGVGISLESFHSILDACHKRCEFNLVHQIKSRISQQNLKPNDETIRKMILLYVKMKDFEGAYELINDLPNMGINPTAGMYNTIMAGYFREKKVQSAINVLKEMEGADVKPDALTYSYLINNCHSEKDIIKFFEDMSNSGVKPTRCIFMALINAYATCGQIENAKKVILNEKIPVKDLIEVKAALIEALAENGQLSDAIKIYEEIKEAKCDLSPKSIRCLIDHFQSEGELHKSLQLLKEVNGSPHWDDACFVVISHCVRYENLRCTIDLLKQLKYKYMNSERAQDVLFDEVFCLFAEKESKDMQFGLDLLQALKEELGVKPSRKSLDFLLTACVSAKDSKASFIIWKEYKAAGLPYNVLSYVRMYQALLASGDNKSAAKVLNNIKKDDPHVRCVLKACRNKYIKLPSVERRQKKKKKALVATLGLMDALGANTK</sequence>
<reference evidence="6" key="1">
    <citation type="journal article" date="2019" name="Curr. Biol.">
        <title>Genome Sequence of Striga asiatica Provides Insight into the Evolution of Plant Parasitism.</title>
        <authorList>
            <person name="Yoshida S."/>
            <person name="Kim S."/>
            <person name="Wafula E.K."/>
            <person name="Tanskanen J."/>
            <person name="Kim Y.M."/>
            <person name="Honaas L."/>
            <person name="Yang Z."/>
            <person name="Spallek T."/>
            <person name="Conn C.E."/>
            <person name="Ichihashi Y."/>
            <person name="Cheong K."/>
            <person name="Cui S."/>
            <person name="Der J.P."/>
            <person name="Gundlach H."/>
            <person name="Jiao Y."/>
            <person name="Hori C."/>
            <person name="Ishida J.K."/>
            <person name="Kasahara H."/>
            <person name="Kiba T."/>
            <person name="Kim M.S."/>
            <person name="Koo N."/>
            <person name="Laohavisit A."/>
            <person name="Lee Y.H."/>
            <person name="Lumba S."/>
            <person name="McCourt P."/>
            <person name="Mortimer J.C."/>
            <person name="Mutuku J.M."/>
            <person name="Nomura T."/>
            <person name="Sasaki-Sekimoto Y."/>
            <person name="Seto Y."/>
            <person name="Wang Y."/>
            <person name="Wakatake T."/>
            <person name="Sakakibara H."/>
            <person name="Demura T."/>
            <person name="Yamaguchi S."/>
            <person name="Yoneyama K."/>
            <person name="Manabe R.I."/>
            <person name="Nelson D.C."/>
            <person name="Schulman A.H."/>
            <person name="Timko M.P."/>
            <person name="dePamphilis C.W."/>
            <person name="Choi D."/>
            <person name="Shirasu K."/>
        </authorList>
    </citation>
    <scope>NUCLEOTIDE SEQUENCE [LARGE SCALE GENOMIC DNA]</scope>
    <source>
        <strain evidence="6">cv. UVA1</strain>
    </source>
</reference>
<evidence type="ECO:0000256" key="1">
    <source>
        <dbReference type="ARBA" id="ARBA00022737"/>
    </source>
</evidence>
<dbReference type="PANTHER" id="PTHR47262">
    <property type="entry name" value="OS02G0132600 PROTEIN"/>
    <property type="match status" value="1"/>
</dbReference>
<evidence type="ECO:0000313" key="6">
    <source>
        <dbReference type="Proteomes" id="UP000325081"/>
    </source>
</evidence>
<proteinExistence type="predicted"/>
<feature type="region of interest" description="Disordered" evidence="3">
    <location>
        <begin position="20"/>
        <end position="55"/>
    </location>
</feature>
<dbReference type="InterPro" id="IPR011990">
    <property type="entry name" value="TPR-like_helical_dom_sf"/>
</dbReference>
<dbReference type="Proteomes" id="UP000325081">
    <property type="component" value="Unassembled WGS sequence"/>
</dbReference>
<dbReference type="InterPro" id="IPR002885">
    <property type="entry name" value="PPR_rpt"/>
</dbReference>
<dbReference type="EMBL" id="BKCP01012736">
    <property type="protein sequence ID" value="GER56575.1"/>
    <property type="molecule type" value="Genomic_DNA"/>
</dbReference>
<dbReference type="Pfam" id="PF01535">
    <property type="entry name" value="PPR"/>
    <property type="match status" value="1"/>
</dbReference>
<evidence type="ECO:0000313" key="5">
    <source>
        <dbReference type="EMBL" id="GER56575.1"/>
    </source>
</evidence>
<dbReference type="AlphaFoldDB" id="A0A5A7RH89"/>
<organism evidence="5 6">
    <name type="scientific">Striga asiatica</name>
    <name type="common">Asiatic witchweed</name>
    <name type="synonym">Buchnera asiatica</name>
    <dbReference type="NCBI Taxonomy" id="4170"/>
    <lineage>
        <taxon>Eukaryota</taxon>
        <taxon>Viridiplantae</taxon>
        <taxon>Streptophyta</taxon>
        <taxon>Embryophyta</taxon>
        <taxon>Tracheophyta</taxon>
        <taxon>Spermatophyta</taxon>
        <taxon>Magnoliopsida</taxon>
        <taxon>eudicotyledons</taxon>
        <taxon>Gunneridae</taxon>
        <taxon>Pentapetalae</taxon>
        <taxon>asterids</taxon>
        <taxon>lamiids</taxon>
        <taxon>Lamiales</taxon>
        <taxon>Orobanchaceae</taxon>
        <taxon>Buchnereae</taxon>
        <taxon>Striga</taxon>
    </lineage>
</organism>
<dbReference type="Pfam" id="PF17177">
    <property type="entry name" value="PPR_long"/>
    <property type="match status" value="1"/>
</dbReference>
<evidence type="ECO:0000256" key="2">
    <source>
        <dbReference type="PROSITE-ProRule" id="PRU00708"/>
    </source>
</evidence>
<name>A0A5A7RH89_STRAF</name>
<dbReference type="PROSITE" id="PS51375">
    <property type="entry name" value="PPR"/>
    <property type="match status" value="1"/>
</dbReference>
<keyword evidence="6" id="KW-1185">Reference proteome</keyword>
<dbReference type="InterPro" id="IPR033443">
    <property type="entry name" value="PROP1-like_PPR_dom"/>
</dbReference>
<evidence type="ECO:0000259" key="4">
    <source>
        <dbReference type="Pfam" id="PF17177"/>
    </source>
</evidence>
<dbReference type="NCBIfam" id="TIGR00756">
    <property type="entry name" value="PPR"/>
    <property type="match status" value="2"/>
</dbReference>
<dbReference type="PANTHER" id="PTHR47262:SF1">
    <property type="entry name" value="OS02G0132600 PROTEIN"/>
    <property type="match status" value="1"/>
</dbReference>
<protein>
    <submittedName>
        <fullName evidence="5">Pentatricopeptide repeat-containing protein</fullName>
    </submittedName>
</protein>
<gene>
    <name evidence="5" type="ORF">STAS_34303</name>
</gene>
<keyword evidence="1" id="KW-0677">Repeat</keyword>
<feature type="repeat" description="PPR" evidence="2">
    <location>
        <begin position="553"/>
        <end position="587"/>
    </location>
</feature>
<comment type="caution">
    <text evidence="5">The sequence shown here is derived from an EMBL/GenBank/DDBJ whole genome shotgun (WGS) entry which is preliminary data.</text>
</comment>
<dbReference type="OrthoDB" id="767661at2759"/>
<accession>A0A5A7RH89</accession>